<feature type="binding site" evidence="6">
    <location>
        <position position="112"/>
    </location>
    <ligand>
        <name>(6R)-10-formyltetrahydrofolate</name>
        <dbReference type="ChEBI" id="CHEBI:195366"/>
    </ligand>
</feature>
<dbReference type="Proteomes" id="UP000594637">
    <property type="component" value="Chromosome"/>
</dbReference>
<dbReference type="SUPFAM" id="SSF53328">
    <property type="entry name" value="Formyltransferase"/>
    <property type="match status" value="1"/>
</dbReference>
<comment type="function">
    <text evidence="6">Catalyzes the transfer of a formyl group from 10-formyltetrahydrofolate to 5-phospho-ribosyl-glycinamide (GAR), producing 5-phospho-ribosyl-N-formylglycinamide (FGAR) and tetrahydrofolate.</text>
</comment>
<evidence type="ECO:0000256" key="3">
    <source>
        <dbReference type="ARBA" id="ARBA00022755"/>
    </source>
</evidence>
<comment type="catalytic activity">
    <reaction evidence="5 6">
        <text>N(1)-(5-phospho-beta-D-ribosyl)glycinamide + (6R)-10-formyltetrahydrofolate = N(2)-formyl-N(1)-(5-phospho-beta-D-ribosyl)glycinamide + (6S)-5,6,7,8-tetrahydrofolate + H(+)</text>
        <dbReference type="Rhea" id="RHEA:15053"/>
        <dbReference type="ChEBI" id="CHEBI:15378"/>
        <dbReference type="ChEBI" id="CHEBI:57453"/>
        <dbReference type="ChEBI" id="CHEBI:143788"/>
        <dbReference type="ChEBI" id="CHEBI:147286"/>
        <dbReference type="ChEBI" id="CHEBI:195366"/>
        <dbReference type="EC" id="2.1.2.2"/>
    </reaction>
</comment>
<dbReference type="GO" id="GO:0006189">
    <property type="term" value="P:'de novo' IMP biosynthetic process"/>
    <property type="evidence" value="ECO:0007669"/>
    <property type="project" value="UniProtKB-UniRule"/>
</dbReference>
<comment type="similarity">
    <text evidence="4 6">Belongs to the GART family.</text>
</comment>
<feature type="domain" description="Formyl transferase N-terminal" evidence="7">
    <location>
        <begin position="6"/>
        <end position="185"/>
    </location>
</feature>
<evidence type="ECO:0000313" key="9">
    <source>
        <dbReference type="Proteomes" id="UP000594637"/>
    </source>
</evidence>
<sequence length="199" mass="20792">MSTPARLVVLVSGTGSNLAALLTACEEAAYGARVVGVVTDTECPAADLARSARLPVAVVPLTNGRDRAVRAAWDLDVAEAVGTHRPDLVVCAGFMRLLGPGFLDRFEGRVLNTHPSLLPAFPGAHAVRDALAAGARRTGATLFWVDEGVDTGAHVAQVEVPVLSDDDEASLTARVKAAETPQLIEHVGRLARQMAAGER</sequence>
<dbReference type="Gene3D" id="3.40.50.170">
    <property type="entry name" value="Formyl transferase, N-terminal domain"/>
    <property type="match status" value="1"/>
</dbReference>
<feature type="binding site" evidence="6">
    <location>
        <begin position="15"/>
        <end position="17"/>
    </location>
    <ligand>
        <name>N(1)-(5-phospho-beta-D-ribosyl)glycinamide</name>
        <dbReference type="ChEBI" id="CHEBI:143788"/>
    </ligand>
</feature>
<dbReference type="EC" id="2.1.2.2" evidence="6"/>
<protein>
    <recommendedName>
        <fullName evidence="6">Phosphoribosylglycinamide formyltransferase</fullName>
        <ecNumber evidence="6">2.1.2.2</ecNumber>
    </recommendedName>
    <alternativeName>
        <fullName evidence="6">5'-phosphoribosylglycinamide transformylase</fullName>
    </alternativeName>
    <alternativeName>
        <fullName evidence="6">GAR transformylase</fullName>
        <shortName evidence="6">GART</shortName>
    </alternativeName>
</protein>
<dbReference type="PROSITE" id="PS00373">
    <property type="entry name" value="GART"/>
    <property type="match status" value="1"/>
</dbReference>
<name>A0A7T0PX00_9ACTO</name>
<organism evidence="8 9">
    <name type="scientific">Actinomyces respiraculi</name>
    <dbReference type="NCBI Taxonomy" id="2744574"/>
    <lineage>
        <taxon>Bacteria</taxon>
        <taxon>Bacillati</taxon>
        <taxon>Actinomycetota</taxon>
        <taxon>Actinomycetes</taxon>
        <taxon>Actinomycetales</taxon>
        <taxon>Actinomycetaceae</taxon>
        <taxon>Actinomyces</taxon>
    </lineage>
</organism>
<dbReference type="EMBL" id="CP063989">
    <property type="protein sequence ID" value="QPL05978.1"/>
    <property type="molecule type" value="Genomic_DNA"/>
</dbReference>
<dbReference type="HAMAP" id="MF_01930">
    <property type="entry name" value="PurN"/>
    <property type="match status" value="1"/>
</dbReference>
<dbReference type="InterPro" id="IPR004607">
    <property type="entry name" value="GART"/>
</dbReference>
<gene>
    <name evidence="6" type="primary">purN</name>
    <name evidence="8" type="ORF">ID810_03220</name>
</gene>
<keyword evidence="9" id="KW-1185">Reference proteome</keyword>
<feature type="binding site" evidence="6">
    <location>
        <begin position="95"/>
        <end position="98"/>
    </location>
    <ligand>
        <name>(6R)-10-formyltetrahydrofolate</name>
        <dbReference type="ChEBI" id="CHEBI:195366"/>
    </ligand>
</feature>
<dbReference type="KEGG" id="arep:ID810_03220"/>
<dbReference type="PANTHER" id="PTHR43369:SF2">
    <property type="entry name" value="PHOSPHORIBOSYLGLYCINAMIDE FORMYLTRANSFERASE"/>
    <property type="match status" value="1"/>
</dbReference>
<proteinExistence type="inferred from homology"/>
<feature type="site" description="Raises pKa of active site His" evidence="6">
    <location>
        <position position="150"/>
    </location>
</feature>
<dbReference type="InterPro" id="IPR036477">
    <property type="entry name" value="Formyl_transf_N_sf"/>
</dbReference>
<keyword evidence="2 6" id="KW-0808">Transferase</keyword>
<dbReference type="InterPro" id="IPR002376">
    <property type="entry name" value="Formyl_transf_N"/>
</dbReference>
<dbReference type="GO" id="GO:0005829">
    <property type="term" value="C:cytosol"/>
    <property type="evidence" value="ECO:0007669"/>
    <property type="project" value="TreeGrafter"/>
</dbReference>
<accession>A0A7T0PX00</accession>
<evidence type="ECO:0000256" key="1">
    <source>
        <dbReference type="ARBA" id="ARBA00005054"/>
    </source>
</evidence>
<comment type="pathway">
    <text evidence="1 6">Purine metabolism; IMP biosynthesis via de novo pathway; N(2)-formyl-N(1)-(5-phospho-D-ribosyl)glycinamide from N(1)-(5-phospho-D-ribosyl)glycinamide (10-formyl THF route): step 1/1.</text>
</comment>
<feature type="active site" description="Proton donor" evidence="6">
    <location>
        <position position="114"/>
    </location>
</feature>
<evidence type="ECO:0000313" key="8">
    <source>
        <dbReference type="EMBL" id="QPL05978.1"/>
    </source>
</evidence>
<dbReference type="PANTHER" id="PTHR43369">
    <property type="entry name" value="PHOSPHORIBOSYLGLYCINAMIDE FORMYLTRANSFERASE"/>
    <property type="match status" value="1"/>
</dbReference>
<dbReference type="CDD" id="cd08645">
    <property type="entry name" value="FMT_core_GART"/>
    <property type="match status" value="1"/>
</dbReference>
<evidence type="ECO:0000256" key="6">
    <source>
        <dbReference type="HAMAP-Rule" id="MF_01930"/>
    </source>
</evidence>
<dbReference type="InterPro" id="IPR001555">
    <property type="entry name" value="GART_AS"/>
</dbReference>
<dbReference type="NCBIfam" id="TIGR00639">
    <property type="entry name" value="PurN"/>
    <property type="match status" value="1"/>
</dbReference>
<dbReference type="RefSeq" id="WP_166855181.1">
    <property type="nucleotide sequence ID" value="NZ_CP063989.1"/>
</dbReference>
<dbReference type="AlphaFoldDB" id="A0A7T0PX00"/>
<dbReference type="PROSITE" id="PS51257">
    <property type="entry name" value="PROKAR_LIPOPROTEIN"/>
    <property type="match status" value="1"/>
</dbReference>
<feature type="binding site" evidence="6">
    <location>
        <position position="65"/>
    </location>
    <ligand>
        <name>(6R)-10-formyltetrahydrofolate</name>
        <dbReference type="ChEBI" id="CHEBI:195366"/>
    </ligand>
</feature>
<reference evidence="8 9" key="1">
    <citation type="submission" date="2020-11" db="EMBL/GenBank/DDBJ databases">
        <title>Actinomyces sp. ZJ750.</title>
        <authorList>
            <person name="Zhou J."/>
        </authorList>
    </citation>
    <scope>NUCLEOTIDE SEQUENCE [LARGE SCALE GENOMIC DNA]</scope>
    <source>
        <strain evidence="8 9">ZJ750</strain>
    </source>
</reference>
<dbReference type="GO" id="GO:0004644">
    <property type="term" value="F:phosphoribosylglycinamide formyltransferase activity"/>
    <property type="evidence" value="ECO:0007669"/>
    <property type="project" value="UniProtKB-UniRule"/>
</dbReference>
<evidence type="ECO:0000256" key="5">
    <source>
        <dbReference type="ARBA" id="ARBA00047664"/>
    </source>
</evidence>
<dbReference type="Pfam" id="PF00551">
    <property type="entry name" value="Formyl_trans_N"/>
    <property type="match status" value="1"/>
</dbReference>
<evidence type="ECO:0000259" key="7">
    <source>
        <dbReference type="Pfam" id="PF00551"/>
    </source>
</evidence>
<keyword evidence="3 6" id="KW-0658">Purine biosynthesis</keyword>
<evidence type="ECO:0000256" key="4">
    <source>
        <dbReference type="ARBA" id="ARBA00038440"/>
    </source>
</evidence>
<evidence type="ECO:0000256" key="2">
    <source>
        <dbReference type="ARBA" id="ARBA00022679"/>
    </source>
</evidence>
<dbReference type="UniPathway" id="UPA00074">
    <property type="reaction ID" value="UER00126"/>
</dbReference>